<dbReference type="InterPro" id="IPR050281">
    <property type="entry name" value="Flavin_monoamine_oxidase"/>
</dbReference>
<dbReference type="PANTHER" id="PTHR10742:SF414">
    <property type="entry name" value="CONTAINING AMINE OXIDASE, PUTATIVE (AFU_ORTHOLOGUE AFUA_3G12150)-RELATED"/>
    <property type="match status" value="1"/>
</dbReference>
<dbReference type="OrthoDB" id="5046242at2759"/>
<dbReference type="SUPFAM" id="SSF51905">
    <property type="entry name" value="FAD/NAD(P)-binding domain"/>
    <property type="match status" value="1"/>
</dbReference>
<dbReference type="GO" id="GO:0016491">
    <property type="term" value="F:oxidoreductase activity"/>
    <property type="evidence" value="ECO:0007669"/>
    <property type="project" value="InterPro"/>
</dbReference>
<dbReference type="Gene3D" id="3.90.660.10">
    <property type="match status" value="1"/>
</dbReference>
<dbReference type="PANTHER" id="PTHR10742">
    <property type="entry name" value="FLAVIN MONOAMINE OXIDASE"/>
    <property type="match status" value="1"/>
</dbReference>
<dbReference type="PRINTS" id="PR00419">
    <property type="entry name" value="ADXRDTASE"/>
</dbReference>
<evidence type="ECO:0000259" key="2">
    <source>
        <dbReference type="Pfam" id="PF01593"/>
    </source>
</evidence>
<keyword evidence="4" id="KW-1185">Reference proteome</keyword>
<feature type="compositionally biased region" description="Polar residues" evidence="1">
    <location>
        <begin position="364"/>
        <end position="374"/>
    </location>
</feature>
<name>A0A6G1JA25_9PLEO</name>
<gene>
    <name evidence="3" type="ORF">K458DRAFT_297126</name>
</gene>
<organism evidence="3 4">
    <name type="scientific">Lentithecium fluviatile CBS 122367</name>
    <dbReference type="NCBI Taxonomy" id="1168545"/>
    <lineage>
        <taxon>Eukaryota</taxon>
        <taxon>Fungi</taxon>
        <taxon>Dikarya</taxon>
        <taxon>Ascomycota</taxon>
        <taxon>Pezizomycotina</taxon>
        <taxon>Dothideomycetes</taxon>
        <taxon>Pleosporomycetidae</taxon>
        <taxon>Pleosporales</taxon>
        <taxon>Massarineae</taxon>
        <taxon>Lentitheciaceae</taxon>
        <taxon>Lentithecium</taxon>
    </lineage>
</organism>
<feature type="region of interest" description="Disordered" evidence="1">
    <location>
        <begin position="1"/>
        <end position="22"/>
    </location>
</feature>
<dbReference type="GO" id="GO:0050660">
    <property type="term" value="F:flavin adenine dinucleotide binding"/>
    <property type="evidence" value="ECO:0007669"/>
    <property type="project" value="TreeGrafter"/>
</dbReference>
<dbReference type="Proteomes" id="UP000799291">
    <property type="component" value="Unassembled WGS sequence"/>
</dbReference>
<dbReference type="Pfam" id="PF01593">
    <property type="entry name" value="Amino_oxidase"/>
    <property type="match status" value="1"/>
</dbReference>
<dbReference type="Gene3D" id="3.50.50.60">
    <property type="entry name" value="FAD/NAD(P)-binding domain"/>
    <property type="match status" value="1"/>
</dbReference>
<dbReference type="AlphaFoldDB" id="A0A6G1JA25"/>
<evidence type="ECO:0000313" key="4">
    <source>
        <dbReference type="Proteomes" id="UP000799291"/>
    </source>
</evidence>
<dbReference type="SUPFAM" id="SSF54373">
    <property type="entry name" value="FAD-linked reductases, C-terminal domain"/>
    <property type="match status" value="1"/>
</dbReference>
<evidence type="ECO:0000256" key="1">
    <source>
        <dbReference type="SAM" id="MobiDB-lite"/>
    </source>
</evidence>
<dbReference type="GO" id="GO:0006338">
    <property type="term" value="P:chromatin remodeling"/>
    <property type="evidence" value="ECO:0007669"/>
    <property type="project" value="TreeGrafter"/>
</dbReference>
<dbReference type="InterPro" id="IPR002937">
    <property type="entry name" value="Amino_oxidase"/>
</dbReference>
<evidence type="ECO:0000313" key="3">
    <source>
        <dbReference type="EMBL" id="KAF2686993.1"/>
    </source>
</evidence>
<feature type="domain" description="Amine oxidase" evidence="2">
    <location>
        <begin position="45"/>
        <end position="545"/>
    </location>
</feature>
<protein>
    <submittedName>
        <fullName evidence="3">Amine oxidase</fullName>
    </submittedName>
</protein>
<dbReference type="InterPro" id="IPR036188">
    <property type="entry name" value="FAD/NAD-bd_sf"/>
</dbReference>
<accession>A0A6G1JA25</accession>
<proteinExistence type="predicted"/>
<reference evidence="3" key="1">
    <citation type="journal article" date="2020" name="Stud. Mycol.">
        <title>101 Dothideomycetes genomes: a test case for predicting lifestyles and emergence of pathogens.</title>
        <authorList>
            <person name="Haridas S."/>
            <person name="Albert R."/>
            <person name="Binder M."/>
            <person name="Bloem J."/>
            <person name="Labutti K."/>
            <person name="Salamov A."/>
            <person name="Andreopoulos B."/>
            <person name="Baker S."/>
            <person name="Barry K."/>
            <person name="Bills G."/>
            <person name="Bluhm B."/>
            <person name="Cannon C."/>
            <person name="Castanera R."/>
            <person name="Culley D."/>
            <person name="Daum C."/>
            <person name="Ezra D."/>
            <person name="Gonzalez J."/>
            <person name="Henrissat B."/>
            <person name="Kuo A."/>
            <person name="Liang C."/>
            <person name="Lipzen A."/>
            <person name="Lutzoni F."/>
            <person name="Magnuson J."/>
            <person name="Mondo S."/>
            <person name="Nolan M."/>
            <person name="Ohm R."/>
            <person name="Pangilinan J."/>
            <person name="Park H.-J."/>
            <person name="Ramirez L."/>
            <person name="Alfaro M."/>
            <person name="Sun H."/>
            <person name="Tritt A."/>
            <person name="Yoshinaga Y."/>
            <person name="Zwiers L.-H."/>
            <person name="Turgeon B."/>
            <person name="Goodwin S."/>
            <person name="Spatafora J."/>
            <person name="Crous P."/>
            <person name="Grigoriev I."/>
        </authorList>
    </citation>
    <scope>NUCLEOTIDE SEQUENCE</scope>
    <source>
        <strain evidence="3">CBS 122367</strain>
    </source>
</reference>
<sequence>MTRIQRDLSSSPHREDYLETNGTESPMLRRAMGKIPHVCIVGAGVAGLKCADVLLQHGVKVTILEGRGRVGGRLCQSDALGHKVDLGPNWIHGTDNNPILDLTRETNTMTMTWDGRQSILDHLGEQMSEKDAVENTELVWEIIESAMKYSNAESASIPAERSLYNYFEEKVQTMIPSEMEGDEEVRKKRETILNMAEMWGAFVGSPIQTQSLKFFWMEECIDGENLFVADTYHKVLERIAEPALKGADVRFWHKVTKMVSKGAEEEPRVEIELDGKDSLTFDEVVMTAPLGWLKRNHDAFEPELPNRLKQAISSIGYGHLDKVYITFPTAFWNSTPTTTAPTHPWHSSSIPNVPATTAPLRQPPSDTQPATSPSHYPGFTHWTKPTYAHATNPSHWPQEAVNLAALPGPTAHPTLLFYIYGPTTHQIASLLSSYPSPTSSPTALALLQPFFHPYYSRLPNYSRTDPSHQPVAMLATAWANDELAGYGSYANFQTGLERGGEDVEVMRRGVPERGFWFAGEHTAPFVALGTVTGAWWAGEGVARRIARAYGVDRKGEKGERKDGGGNRGV</sequence>
<feature type="region of interest" description="Disordered" evidence="1">
    <location>
        <begin position="341"/>
        <end position="376"/>
    </location>
</feature>
<feature type="compositionally biased region" description="Basic and acidic residues" evidence="1">
    <location>
        <begin position="1"/>
        <end position="17"/>
    </location>
</feature>
<dbReference type="GO" id="GO:0003682">
    <property type="term" value="F:chromatin binding"/>
    <property type="evidence" value="ECO:0007669"/>
    <property type="project" value="TreeGrafter"/>
</dbReference>
<dbReference type="EMBL" id="MU005576">
    <property type="protein sequence ID" value="KAF2686993.1"/>
    <property type="molecule type" value="Genomic_DNA"/>
</dbReference>